<dbReference type="InterPro" id="IPR000847">
    <property type="entry name" value="LysR_HTH_N"/>
</dbReference>
<dbReference type="KEGG" id="aaa:Acav_2052"/>
<keyword evidence="2" id="KW-0805">Transcription regulation</keyword>
<dbReference type="InterPro" id="IPR036390">
    <property type="entry name" value="WH_DNA-bd_sf"/>
</dbReference>
<dbReference type="PRINTS" id="PR00039">
    <property type="entry name" value="HTHLYSR"/>
</dbReference>
<dbReference type="OrthoDB" id="5292387at2"/>
<dbReference type="Gene3D" id="3.40.190.10">
    <property type="entry name" value="Periplasmic binding protein-like II"/>
    <property type="match status" value="2"/>
</dbReference>
<dbReference type="HOGENOM" id="CLU_039613_6_4_4"/>
<dbReference type="AlphaFoldDB" id="F0Q9Q0"/>
<dbReference type="InterPro" id="IPR036388">
    <property type="entry name" value="WH-like_DNA-bd_sf"/>
</dbReference>
<protein>
    <submittedName>
        <fullName evidence="6">Transcriptional regulator, LysR family</fullName>
    </submittedName>
</protein>
<dbReference type="Pfam" id="PF00126">
    <property type="entry name" value="HTH_1"/>
    <property type="match status" value="1"/>
</dbReference>
<dbReference type="PANTHER" id="PTHR30346:SF30">
    <property type="entry name" value="SMALL NEUTRAL PROTEASE REGULATORY PROTEIN"/>
    <property type="match status" value="1"/>
</dbReference>
<dbReference type="Pfam" id="PF03466">
    <property type="entry name" value="LysR_substrate"/>
    <property type="match status" value="1"/>
</dbReference>
<name>F0Q9Q0_PARA1</name>
<keyword evidence="3" id="KW-0238">DNA-binding</keyword>
<accession>F0Q9Q0</accession>
<keyword evidence="4" id="KW-0804">Transcription</keyword>
<dbReference type="GeneID" id="34237427"/>
<dbReference type="InterPro" id="IPR005119">
    <property type="entry name" value="LysR_subst-bd"/>
</dbReference>
<dbReference type="EMBL" id="CP002521">
    <property type="protein sequence ID" value="ADX45965.1"/>
    <property type="molecule type" value="Genomic_DNA"/>
</dbReference>
<evidence type="ECO:0000313" key="7">
    <source>
        <dbReference type="Proteomes" id="UP000002482"/>
    </source>
</evidence>
<dbReference type="FunFam" id="1.10.10.10:FF:000001">
    <property type="entry name" value="LysR family transcriptional regulator"/>
    <property type="match status" value="1"/>
</dbReference>
<feature type="domain" description="HTH lysR-type" evidence="5">
    <location>
        <begin position="2"/>
        <end position="59"/>
    </location>
</feature>
<reference evidence="6" key="1">
    <citation type="submission" date="2011-02" db="EMBL/GenBank/DDBJ databases">
        <title>Complete sequence of Acidovorax avenae subsp. avenae ATCC 19860.</title>
        <authorList>
            <consortium name="US DOE Joint Genome Institute"/>
            <person name="Lucas S."/>
            <person name="Copeland A."/>
            <person name="Lapidus A."/>
            <person name="Cheng J.-F."/>
            <person name="Goodwin L."/>
            <person name="Pitluck S."/>
            <person name="Chertkov O."/>
            <person name="Held B."/>
            <person name="Detter J.C."/>
            <person name="Han C."/>
            <person name="Tapia R."/>
            <person name="Land M."/>
            <person name="Hauser L."/>
            <person name="Kyrpides N."/>
            <person name="Ivanova N."/>
            <person name="Ovchinnikova G."/>
            <person name="Pagani I."/>
            <person name="Gordon S."/>
            <person name="Woyke T."/>
        </authorList>
    </citation>
    <scope>NUCLEOTIDE SEQUENCE</scope>
    <source>
        <strain evidence="6">ATCC 19860</strain>
    </source>
</reference>
<organism evidence="6 7">
    <name type="scientific">Paracidovorax avenae (strain ATCC 19860 / DSM 7227 / CCUG 15838 / JCM 20985 / LMG 2117 / NCPPB 1011)</name>
    <name type="common">Acidovorax avenae</name>
    <dbReference type="NCBI Taxonomy" id="643561"/>
    <lineage>
        <taxon>Bacteria</taxon>
        <taxon>Pseudomonadati</taxon>
        <taxon>Pseudomonadota</taxon>
        <taxon>Betaproteobacteria</taxon>
        <taxon>Burkholderiales</taxon>
        <taxon>Comamonadaceae</taxon>
        <taxon>Paracidovorax</taxon>
    </lineage>
</organism>
<dbReference type="RefSeq" id="WP_013594480.1">
    <property type="nucleotide sequence ID" value="NC_015138.1"/>
</dbReference>
<dbReference type="PROSITE" id="PS50931">
    <property type="entry name" value="HTH_LYSR"/>
    <property type="match status" value="1"/>
</dbReference>
<dbReference type="GO" id="GO:0032993">
    <property type="term" value="C:protein-DNA complex"/>
    <property type="evidence" value="ECO:0007669"/>
    <property type="project" value="TreeGrafter"/>
</dbReference>
<dbReference type="PANTHER" id="PTHR30346">
    <property type="entry name" value="TRANSCRIPTIONAL DUAL REGULATOR HCAR-RELATED"/>
    <property type="match status" value="1"/>
</dbReference>
<sequence length="291" mass="31077">MLDLRRLRYFLAVADTLHFGRAAARLHISQPPLSRQIAALEEELGVQLLERDAHGVALTAAGRQLQADGRGILASVERAELNARAAAAGEAGRLAIGFTMCAAYSVVPGYARRFAARHPQVELSLREVVSNDLVAQVAEGRIDAAIVFAQPLPPGLSHRTVVREPLCLALPRGHRLAARRSVPVVELAGEPFIATPPDVAPSLHAAVLAQCRQAGFAPRIAMEVQLQQTILSLVAEGVGVALVPASMRKVQPDAVVFRPVPPVVELAQDLVWRTANSNPCLQHLLALAPDA</sequence>
<dbReference type="GO" id="GO:0003700">
    <property type="term" value="F:DNA-binding transcription factor activity"/>
    <property type="evidence" value="ECO:0007669"/>
    <property type="project" value="InterPro"/>
</dbReference>
<dbReference type="SUPFAM" id="SSF46785">
    <property type="entry name" value="Winged helix' DNA-binding domain"/>
    <property type="match status" value="1"/>
</dbReference>
<dbReference type="CDD" id="cd08414">
    <property type="entry name" value="PBP2_LTTR_aromatics_like"/>
    <property type="match status" value="1"/>
</dbReference>
<dbReference type="SUPFAM" id="SSF53850">
    <property type="entry name" value="Periplasmic binding protein-like II"/>
    <property type="match status" value="1"/>
</dbReference>
<dbReference type="GO" id="GO:0003677">
    <property type="term" value="F:DNA binding"/>
    <property type="evidence" value="ECO:0007669"/>
    <property type="project" value="UniProtKB-KW"/>
</dbReference>
<evidence type="ECO:0000256" key="1">
    <source>
        <dbReference type="ARBA" id="ARBA00009437"/>
    </source>
</evidence>
<evidence type="ECO:0000313" key="6">
    <source>
        <dbReference type="EMBL" id="ADX45965.1"/>
    </source>
</evidence>
<keyword evidence="7" id="KW-1185">Reference proteome</keyword>
<gene>
    <name evidence="6" type="ordered locus">Acav_2052</name>
</gene>
<evidence type="ECO:0000256" key="3">
    <source>
        <dbReference type="ARBA" id="ARBA00023125"/>
    </source>
</evidence>
<evidence type="ECO:0000256" key="4">
    <source>
        <dbReference type="ARBA" id="ARBA00023163"/>
    </source>
</evidence>
<proteinExistence type="inferred from homology"/>
<dbReference type="Gene3D" id="1.10.10.10">
    <property type="entry name" value="Winged helix-like DNA-binding domain superfamily/Winged helix DNA-binding domain"/>
    <property type="match status" value="1"/>
</dbReference>
<evidence type="ECO:0000259" key="5">
    <source>
        <dbReference type="PROSITE" id="PS50931"/>
    </source>
</evidence>
<evidence type="ECO:0000256" key="2">
    <source>
        <dbReference type="ARBA" id="ARBA00023015"/>
    </source>
</evidence>
<comment type="similarity">
    <text evidence="1">Belongs to the LysR transcriptional regulatory family.</text>
</comment>
<dbReference type="Proteomes" id="UP000002482">
    <property type="component" value="Chromosome"/>
</dbReference>